<organism evidence="1 2">
    <name type="scientific">Neptunitalea chrysea</name>
    <dbReference type="NCBI Taxonomy" id="1647581"/>
    <lineage>
        <taxon>Bacteria</taxon>
        <taxon>Pseudomonadati</taxon>
        <taxon>Bacteroidota</taxon>
        <taxon>Flavobacteriia</taxon>
        <taxon>Flavobacteriales</taxon>
        <taxon>Flavobacteriaceae</taxon>
        <taxon>Neptunitalea</taxon>
    </lineage>
</organism>
<proteinExistence type="predicted"/>
<reference evidence="1" key="1">
    <citation type="submission" date="2022-07" db="EMBL/GenBank/DDBJ databases">
        <title>Taxonomy of Novel Oxalotrophic and Methylotrophic Bacteria.</title>
        <authorList>
            <person name="Sahin N."/>
            <person name="Tani A."/>
        </authorList>
    </citation>
    <scope>NUCLEOTIDE SEQUENCE</scope>
    <source>
        <strain evidence="1">AM327</strain>
    </source>
</reference>
<keyword evidence="2" id="KW-1185">Reference proteome</keyword>
<name>A0A9W6B4U7_9FLAO</name>
<sequence length="189" mass="21507">MKIIAIKKSKVLVDYNPVSGWEEKILADTDYTGVSIMEDNDFFYVNLQSPANMLNRVKFLREESKYTETSVEYARLVALHKVSAPTSYSVLDTITYNNIISKYNTFDENYTEFLAITESAGKASYSTNTNFDSGAYFFAAKLFIALKNKYGFMDNDNVFQVIKDTNSDILIKLTFGSSTDFYNLTKYPG</sequence>
<comment type="caution">
    <text evidence="1">The sequence shown here is derived from an EMBL/GenBank/DDBJ whole genome shotgun (WGS) entry which is preliminary data.</text>
</comment>
<dbReference type="Proteomes" id="UP001143545">
    <property type="component" value="Unassembled WGS sequence"/>
</dbReference>
<accession>A0A9W6B4U7</accession>
<dbReference type="AlphaFoldDB" id="A0A9W6B4U7"/>
<dbReference type="EMBL" id="BRVP01000004">
    <property type="protein sequence ID" value="GLB51660.1"/>
    <property type="molecule type" value="Genomic_DNA"/>
</dbReference>
<evidence type="ECO:0000313" key="2">
    <source>
        <dbReference type="Proteomes" id="UP001143545"/>
    </source>
</evidence>
<protein>
    <submittedName>
        <fullName evidence="1">Uncharacterized protein</fullName>
    </submittedName>
</protein>
<dbReference type="RefSeq" id="WP_281752431.1">
    <property type="nucleotide sequence ID" value="NZ_BRVP01000004.1"/>
</dbReference>
<gene>
    <name evidence="1" type="ORF">NBRC110019_06990</name>
</gene>
<evidence type="ECO:0000313" key="1">
    <source>
        <dbReference type="EMBL" id="GLB51660.1"/>
    </source>
</evidence>